<evidence type="ECO:0000259" key="1">
    <source>
        <dbReference type="Pfam" id="PF03167"/>
    </source>
</evidence>
<dbReference type="RefSeq" id="WP_106541515.1">
    <property type="nucleotide sequence ID" value="NZ_BLAU01000001.1"/>
</dbReference>
<dbReference type="InterPro" id="IPR036895">
    <property type="entry name" value="Uracil-DNA_glycosylase-like_sf"/>
</dbReference>
<protein>
    <recommendedName>
        <fullName evidence="1">Uracil-DNA glycosylase-like domain-containing protein</fullName>
    </recommendedName>
</protein>
<keyword evidence="3" id="KW-1185">Reference proteome</keyword>
<comment type="caution">
    <text evidence="2">The sequence shown here is derived from an EMBL/GenBank/DDBJ whole genome shotgun (WGS) entry which is preliminary data.</text>
</comment>
<evidence type="ECO:0000313" key="3">
    <source>
        <dbReference type="Proteomes" id="UP000396862"/>
    </source>
</evidence>
<feature type="domain" description="Uracil-DNA glycosylase-like" evidence="1">
    <location>
        <begin position="46"/>
        <end position="214"/>
    </location>
</feature>
<evidence type="ECO:0000313" key="2">
    <source>
        <dbReference type="EMBL" id="GET23216.1"/>
    </source>
</evidence>
<organism evidence="2 3">
    <name type="scientific">Prolixibacter denitrificans</name>
    <dbReference type="NCBI Taxonomy" id="1541063"/>
    <lineage>
        <taxon>Bacteria</taxon>
        <taxon>Pseudomonadati</taxon>
        <taxon>Bacteroidota</taxon>
        <taxon>Bacteroidia</taxon>
        <taxon>Marinilabiliales</taxon>
        <taxon>Prolixibacteraceae</taxon>
        <taxon>Prolixibacter</taxon>
    </lineage>
</organism>
<gene>
    <name evidence="2" type="ORF">JCM18694_34620</name>
</gene>
<accession>A0ABQ0ZP59</accession>
<proteinExistence type="predicted"/>
<dbReference type="InterPro" id="IPR005122">
    <property type="entry name" value="Uracil-DNA_glycosylase-like"/>
</dbReference>
<dbReference type="EMBL" id="BLAU01000001">
    <property type="protein sequence ID" value="GET23216.1"/>
    <property type="molecule type" value="Genomic_DNA"/>
</dbReference>
<sequence length="259" mass="30659">MESHILRIKRELGIAVKTLLDDSVLKNDIDFTFEFLLPFSKADRTDDVKLIIIGQDPTVRRAESRGDINLTLNLDKDNSLKTYLRKVCDILEIDIEKEIYATNLFKYFFRFPPADDQTILTRQFKIWIDLLINEIAVFGNPFVITLGEPLIAQLIHTNSKKVKYYWNYIGDTKSGRDFKCNEPFENYLQRRIYPIAHQPTWNRNEFYKNYLVDYLNFIKQNENLCPNYIPHWPACITRCTNTSSMTMQRFAFRATCRLK</sequence>
<dbReference type="Gene3D" id="3.40.470.10">
    <property type="entry name" value="Uracil-DNA glycosylase-like domain"/>
    <property type="match status" value="1"/>
</dbReference>
<name>A0ABQ0ZP59_9BACT</name>
<dbReference type="Proteomes" id="UP000396862">
    <property type="component" value="Unassembled WGS sequence"/>
</dbReference>
<reference evidence="2 3" key="1">
    <citation type="submission" date="2019-10" db="EMBL/GenBank/DDBJ databases">
        <title>Prolixibacter strains distinguished by the presence of nitrate reductase genes were adept at nitrate-dependent anaerobic corrosion of metallic iron and carbon steel.</title>
        <authorList>
            <person name="Iino T."/>
            <person name="Shono N."/>
            <person name="Ito K."/>
            <person name="Nakamura R."/>
            <person name="Sueoka K."/>
            <person name="Harayama S."/>
            <person name="Ohkuma M."/>
        </authorList>
    </citation>
    <scope>NUCLEOTIDE SEQUENCE [LARGE SCALE GENOMIC DNA]</scope>
    <source>
        <strain evidence="2 3">MIC1-1</strain>
    </source>
</reference>
<dbReference type="Pfam" id="PF03167">
    <property type="entry name" value="UDG"/>
    <property type="match status" value="1"/>
</dbReference>